<evidence type="ECO:0000256" key="2">
    <source>
        <dbReference type="ARBA" id="ARBA00022598"/>
    </source>
</evidence>
<sequence length="488" mass="52274">MGVLKEVFADSAALHGDAPALADARCALTYRELDQVTDDFASAITDWWRDAAHPSAEGRARVVLYASNSTRYVAAYIGLLKAEMVPFLVDPALGAEEITGIVTRCGIDAFVHDRDLPGNVLCGPVTHLGGLRLSRVQDTGRGRPELLASTEVCRFTSGSTGFPNCIEFSGTAVHNAARAWLSATSLEQGERVLCFAGLFNGLAFNTSLLPSLLAGATLWVPSGIPSSGHVMRFLRQVEPTRLTGFPALYESLLRRNVRIPELATLRAALSSAAPLRPQTALDLKERHGLAVCNYYGIAEVGPLTYDPEPGTERGVGYPLPGVEFAFGDGSDAQGRIRVRSTSMGSRYLNAPGVLEDLLDGNGYYLTGDEGRIESGRLYLHGRLSKGINIGGRKIDPAEVRAVLEAGGAADSVVFSANKHNGDPMLVAVAAGPPELTEDELRSWCRARLAPYKVPERLLVVRELPTTSLGKPRMNAVREIFTQAAGSGF</sequence>
<dbReference type="RefSeq" id="WP_167997530.1">
    <property type="nucleotide sequence ID" value="NZ_JAATEM010000028.1"/>
</dbReference>
<gene>
    <name evidence="5" type="ORF">HCJ93_22115</name>
</gene>
<dbReference type="Gene3D" id="3.30.300.30">
    <property type="match status" value="1"/>
</dbReference>
<organism evidence="5 6">
    <name type="scientific">Streptomyces composti</name>
    <dbReference type="NCBI Taxonomy" id="2720025"/>
    <lineage>
        <taxon>Bacteria</taxon>
        <taxon>Bacillati</taxon>
        <taxon>Actinomycetota</taxon>
        <taxon>Actinomycetes</taxon>
        <taxon>Kitasatosporales</taxon>
        <taxon>Streptomycetaceae</taxon>
        <taxon>Streptomyces</taxon>
    </lineage>
</organism>
<name>A0ABX1A868_9ACTN</name>
<dbReference type="Pfam" id="PF00501">
    <property type="entry name" value="AMP-binding"/>
    <property type="match status" value="1"/>
</dbReference>
<evidence type="ECO:0000256" key="1">
    <source>
        <dbReference type="ARBA" id="ARBA00006432"/>
    </source>
</evidence>
<dbReference type="Gene3D" id="3.40.50.12780">
    <property type="entry name" value="N-terminal domain of ligase-like"/>
    <property type="match status" value="1"/>
</dbReference>
<dbReference type="InterPro" id="IPR000873">
    <property type="entry name" value="AMP-dep_synth/lig_dom"/>
</dbReference>
<dbReference type="InterPro" id="IPR025110">
    <property type="entry name" value="AMP-bd_C"/>
</dbReference>
<reference evidence="5 6" key="1">
    <citation type="submission" date="2020-03" db="EMBL/GenBank/DDBJ databases">
        <title>WGS of actinomycetes isolated from Thailand.</title>
        <authorList>
            <person name="Thawai C."/>
        </authorList>
    </citation>
    <scope>NUCLEOTIDE SEQUENCE [LARGE SCALE GENOMIC DNA]</scope>
    <source>
        <strain evidence="5 6">SBST2-5</strain>
    </source>
</reference>
<dbReference type="Proteomes" id="UP000730591">
    <property type="component" value="Unassembled WGS sequence"/>
</dbReference>
<keyword evidence="2 5" id="KW-0436">Ligase</keyword>
<evidence type="ECO:0000313" key="6">
    <source>
        <dbReference type="Proteomes" id="UP000730591"/>
    </source>
</evidence>
<accession>A0ABX1A868</accession>
<comment type="caution">
    <text evidence="5">The sequence shown here is derived from an EMBL/GenBank/DDBJ whole genome shotgun (WGS) entry which is preliminary data.</text>
</comment>
<evidence type="ECO:0000259" key="3">
    <source>
        <dbReference type="Pfam" id="PF00501"/>
    </source>
</evidence>
<dbReference type="InterPro" id="IPR045851">
    <property type="entry name" value="AMP-bd_C_sf"/>
</dbReference>
<dbReference type="PANTHER" id="PTHR43201:SF5">
    <property type="entry name" value="MEDIUM-CHAIN ACYL-COA LIGASE ACSF2, MITOCHONDRIAL"/>
    <property type="match status" value="1"/>
</dbReference>
<dbReference type="PANTHER" id="PTHR43201">
    <property type="entry name" value="ACYL-COA SYNTHETASE"/>
    <property type="match status" value="1"/>
</dbReference>
<dbReference type="Pfam" id="PF13193">
    <property type="entry name" value="AMP-binding_C"/>
    <property type="match status" value="1"/>
</dbReference>
<keyword evidence="6" id="KW-1185">Reference proteome</keyword>
<dbReference type="CDD" id="cd04433">
    <property type="entry name" value="AFD_class_I"/>
    <property type="match status" value="1"/>
</dbReference>
<dbReference type="InterPro" id="IPR042099">
    <property type="entry name" value="ANL_N_sf"/>
</dbReference>
<evidence type="ECO:0000313" key="5">
    <source>
        <dbReference type="EMBL" id="NJP52685.1"/>
    </source>
</evidence>
<comment type="similarity">
    <text evidence="1">Belongs to the ATP-dependent AMP-binding enzyme family.</text>
</comment>
<evidence type="ECO:0000259" key="4">
    <source>
        <dbReference type="Pfam" id="PF13193"/>
    </source>
</evidence>
<proteinExistence type="inferred from homology"/>
<dbReference type="GO" id="GO:0016874">
    <property type="term" value="F:ligase activity"/>
    <property type="evidence" value="ECO:0007669"/>
    <property type="project" value="UniProtKB-KW"/>
</dbReference>
<dbReference type="SUPFAM" id="SSF56801">
    <property type="entry name" value="Acetyl-CoA synthetase-like"/>
    <property type="match status" value="1"/>
</dbReference>
<feature type="domain" description="AMP-dependent synthetase/ligase" evidence="3">
    <location>
        <begin position="8"/>
        <end position="348"/>
    </location>
</feature>
<dbReference type="EMBL" id="JAATEM010000028">
    <property type="protein sequence ID" value="NJP52685.1"/>
    <property type="molecule type" value="Genomic_DNA"/>
</dbReference>
<protein>
    <submittedName>
        <fullName evidence="5">Acyl--CoA ligase</fullName>
    </submittedName>
</protein>
<feature type="domain" description="AMP-binding enzyme C-terminal" evidence="4">
    <location>
        <begin position="409"/>
        <end position="470"/>
    </location>
</feature>